<evidence type="ECO:0000256" key="6">
    <source>
        <dbReference type="ARBA" id="ARBA00022475"/>
    </source>
</evidence>
<keyword evidence="10" id="KW-0677">Repeat</keyword>
<keyword evidence="13 24" id="KW-0067">ATP-binding</keyword>
<dbReference type="EC" id="7.2.2.8" evidence="3"/>
<dbReference type="PANTHER" id="PTHR43520">
    <property type="entry name" value="ATP7, ISOFORM B"/>
    <property type="match status" value="1"/>
</dbReference>
<feature type="transmembrane region" description="Helical" evidence="24">
    <location>
        <begin position="418"/>
        <end position="441"/>
    </location>
</feature>
<evidence type="ECO:0000256" key="1">
    <source>
        <dbReference type="ARBA" id="ARBA00004651"/>
    </source>
</evidence>
<feature type="domain" description="HMA" evidence="25">
    <location>
        <begin position="10"/>
        <end position="76"/>
    </location>
</feature>
<keyword evidence="6 24" id="KW-1003">Cell membrane</keyword>
<feature type="domain" description="HMA" evidence="25">
    <location>
        <begin position="78"/>
        <end position="144"/>
    </location>
</feature>
<dbReference type="GO" id="GO:0043682">
    <property type="term" value="F:P-type divalent copper transporter activity"/>
    <property type="evidence" value="ECO:0007669"/>
    <property type="project" value="TreeGrafter"/>
</dbReference>
<dbReference type="PANTHER" id="PTHR43520:SF8">
    <property type="entry name" value="P-TYPE CU(+) TRANSPORTER"/>
    <property type="match status" value="1"/>
</dbReference>
<dbReference type="InterPro" id="IPR023214">
    <property type="entry name" value="HAD_sf"/>
</dbReference>
<dbReference type="Gene3D" id="3.30.70.100">
    <property type="match status" value="2"/>
</dbReference>
<dbReference type="Proteomes" id="UP000199050">
    <property type="component" value="Unassembled WGS sequence"/>
</dbReference>
<reference evidence="27" key="1">
    <citation type="submission" date="2016-10" db="EMBL/GenBank/DDBJ databases">
        <authorList>
            <person name="Varghese N."/>
            <person name="Submissions S."/>
        </authorList>
    </citation>
    <scope>NUCLEOTIDE SEQUENCE [LARGE SCALE GENOMIC DNA]</scope>
    <source>
        <strain evidence="27">CGMCC 1.11012</strain>
    </source>
</reference>
<evidence type="ECO:0000256" key="7">
    <source>
        <dbReference type="ARBA" id="ARBA00022553"/>
    </source>
</evidence>
<keyword evidence="5" id="KW-0813">Transport</keyword>
<evidence type="ECO:0000256" key="16">
    <source>
        <dbReference type="ARBA" id="ARBA00022989"/>
    </source>
</evidence>
<evidence type="ECO:0000256" key="24">
    <source>
        <dbReference type="RuleBase" id="RU362081"/>
    </source>
</evidence>
<evidence type="ECO:0000256" key="21">
    <source>
        <dbReference type="ARBA" id="ARBA00033239"/>
    </source>
</evidence>
<dbReference type="InterPro" id="IPR008250">
    <property type="entry name" value="ATPase_P-typ_transduc_dom_A_sf"/>
</dbReference>
<keyword evidence="16 24" id="KW-1133">Transmembrane helix</keyword>
<dbReference type="NCBIfam" id="TIGR00003">
    <property type="entry name" value="copper ion binding protein"/>
    <property type="match status" value="2"/>
</dbReference>
<comment type="catalytic activity">
    <reaction evidence="22">
        <text>Cu(+)(in) + ATP + H2O = Cu(+)(out) + ADP + phosphate + H(+)</text>
        <dbReference type="Rhea" id="RHEA:25792"/>
        <dbReference type="ChEBI" id="CHEBI:15377"/>
        <dbReference type="ChEBI" id="CHEBI:15378"/>
        <dbReference type="ChEBI" id="CHEBI:30616"/>
        <dbReference type="ChEBI" id="CHEBI:43474"/>
        <dbReference type="ChEBI" id="CHEBI:49552"/>
        <dbReference type="ChEBI" id="CHEBI:456216"/>
        <dbReference type="EC" id="7.2.2.8"/>
    </reaction>
</comment>
<dbReference type="SFLD" id="SFLDF00027">
    <property type="entry name" value="p-type_atpase"/>
    <property type="match status" value="1"/>
</dbReference>
<dbReference type="GO" id="GO:0005524">
    <property type="term" value="F:ATP binding"/>
    <property type="evidence" value="ECO:0007669"/>
    <property type="project" value="UniProtKB-UniRule"/>
</dbReference>
<comment type="function">
    <text evidence="23">Involved in copper export.</text>
</comment>
<keyword evidence="12" id="KW-0187">Copper transport</keyword>
<dbReference type="RefSeq" id="WP_090713396.1">
    <property type="nucleotide sequence ID" value="NZ_CBCSKY010000002.1"/>
</dbReference>
<accession>A0A1G8KJA8</accession>
<evidence type="ECO:0000256" key="14">
    <source>
        <dbReference type="ARBA" id="ARBA00022842"/>
    </source>
</evidence>
<dbReference type="CDD" id="cd00371">
    <property type="entry name" value="HMA"/>
    <property type="match status" value="2"/>
</dbReference>
<dbReference type="FunFam" id="3.30.70.100:FF:000005">
    <property type="entry name" value="Copper-exporting P-type ATPase A"/>
    <property type="match status" value="2"/>
</dbReference>
<evidence type="ECO:0000256" key="11">
    <source>
        <dbReference type="ARBA" id="ARBA00022741"/>
    </source>
</evidence>
<gene>
    <name evidence="26" type="ORF">SAMN05216192_105170</name>
</gene>
<evidence type="ECO:0000313" key="27">
    <source>
        <dbReference type="Proteomes" id="UP000199050"/>
    </source>
</evidence>
<keyword evidence="11 24" id="KW-0547">Nucleotide-binding</keyword>
<dbReference type="PRINTS" id="PR00942">
    <property type="entry name" value="CUATPASEI"/>
</dbReference>
<dbReference type="PROSITE" id="PS00154">
    <property type="entry name" value="ATPASE_E1_E2"/>
    <property type="match status" value="1"/>
</dbReference>
<evidence type="ECO:0000256" key="17">
    <source>
        <dbReference type="ARBA" id="ARBA00023008"/>
    </source>
</evidence>
<keyword evidence="15" id="KW-1278">Translocase</keyword>
<dbReference type="SFLD" id="SFLDG00002">
    <property type="entry name" value="C1.7:_P-type_atpase_like"/>
    <property type="match status" value="1"/>
</dbReference>
<evidence type="ECO:0000256" key="12">
    <source>
        <dbReference type="ARBA" id="ARBA00022796"/>
    </source>
</evidence>
<dbReference type="GO" id="GO:0005886">
    <property type="term" value="C:plasma membrane"/>
    <property type="evidence" value="ECO:0007669"/>
    <property type="project" value="UniProtKB-SubCell"/>
</dbReference>
<keyword evidence="27" id="KW-1185">Reference proteome</keyword>
<evidence type="ECO:0000256" key="23">
    <source>
        <dbReference type="ARBA" id="ARBA00055366"/>
    </source>
</evidence>
<dbReference type="Pfam" id="PF00122">
    <property type="entry name" value="E1-E2_ATPase"/>
    <property type="match status" value="1"/>
</dbReference>
<dbReference type="PROSITE" id="PS01047">
    <property type="entry name" value="HMA_1"/>
    <property type="match status" value="2"/>
</dbReference>
<name>A0A1G8KJA8_9BACL</name>
<feature type="transmembrane region" description="Helical" evidence="24">
    <location>
        <begin position="453"/>
        <end position="470"/>
    </location>
</feature>
<dbReference type="InterPro" id="IPR044492">
    <property type="entry name" value="P_typ_ATPase_HD_dom"/>
</dbReference>
<keyword evidence="19 24" id="KW-0472">Membrane</keyword>
<keyword evidence="7" id="KW-0597">Phosphoprotein</keyword>
<dbReference type="SFLD" id="SFLDS00003">
    <property type="entry name" value="Haloacid_Dehalogenase"/>
    <property type="match status" value="1"/>
</dbReference>
<evidence type="ECO:0000256" key="3">
    <source>
        <dbReference type="ARBA" id="ARBA00012517"/>
    </source>
</evidence>
<dbReference type="CDD" id="cd02094">
    <property type="entry name" value="P-type_ATPase_Cu-like"/>
    <property type="match status" value="1"/>
</dbReference>
<dbReference type="Gene3D" id="3.40.50.1000">
    <property type="entry name" value="HAD superfamily/HAD-like"/>
    <property type="match status" value="1"/>
</dbReference>
<feature type="transmembrane region" description="Helical" evidence="24">
    <location>
        <begin position="167"/>
        <end position="188"/>
    </location>
</feature>
<feature type="transmembrane region" description="Helical" evidence="24">
    <location>
        <begin position="769"/>
        <end position="786"/>
    </location>
</feature>
<dbReference type="InterPro" id="IPR017969">
    <property type="entry name" value="Heavy-metal-associated_CS"/>
</dbReference>
<evidence type="ECO:0000256" key="20">
    <source>
        <dbReference type="ARBA" id="ARBA00029719"/>
    </source>
</evidence>
<keyword evidence="18" id="KW-0406">Ion transport</keyword>
<dbReference type="EMBL" id="FNDX01000005">
    <property type="protein sequence ID" value="SDI43527.1"/>
    <property type="molecule type" value="Genomic_DNA"/>
</dbReference>
<evidence type="ECO:0000313" key="26">
    <source>
        <dbReference type="EMBL" id="SDI43527.1"/>
    </source>
</evidence>
<sequence>MEKSSEAGLQQATLQITGMTCSACAARIEKGLSRMEGVSRANVNLALEQATVGFDPAVAALPQIEEKIRSLGYDTLKESADFDITGMTCAACSARIEKVLSRMPGIASVNVNLALETAHVEYSPGNISTADIMEKVSSIGYKASLKQDRRETADQRGREIVRKRNKWIISAILSFPLLWAMVGHFSFTSWIPAPDLLMNPWFQLVLATPVQFIIGWQFYVSAYKALKNGSANMDVLVVLGTSAAYFYSLYLTIDSLSMSGMNHSVDMYYETSSVLITLILVGKWFEALAKGRSSDAIRSLMGLQAKTALVIRGGNEISISIEEVIPGDIVLVKPGTKIPVDGQVLEGLSSVDESMLTGESIPVEKKPGDSVIGATVNKNGMLKIEARKVGRDTALAQIIRVVEEAQGSKAPIQRIADVISGIFVPIVVAIAVLTFFIWYLWGAPGQFADALEKAIAVLVIACPCALGLATPTSIMAGSGRAAEFGILFKGGEHLEAARDIRTVVLDKTGTVTSGKPVLTDILTTTGIAAHGRELAENRLLAVTAAAEKLSEHPLAEAIVAGAAARGIALPEAEQFQAVPGRGISAVVEGAAVLVGTRRMMEESGADPGPWSQLMRKLEQEGKTAMLVSVDGGIAGIVAVADTIKDTSKAAVARLHEMGIEVVMITGDNKLTAEAIARQAGIRTVLAEVLPEGKAAEIRRLQSGGDKVAMVGDGINDAPALATADTGMAIGTGTDVAMEAADITLMRGDLMSIPDAILMSRRTMRNIKQNLFWALAYNTIGIPIAALGFLAPWLAGAAMAFSSVSVVLNALRLQRVKL</sequence>
<dbReference type="PRINTS" id="PR00119">
    <property type="entry name" value="CATATPASE"/>
</dbReference>
<dbReference type="InterPro" id="IPR001757">
    <property type="entry name" value="P_typ_ATPase"/>
</dbReference>
<feature type="transmembrane region" description="Helical" evidence="24">
    <location>
        <begin position="200"/>
        <end position="219"/>
    </location>
</feature>
<dbReference type="NCBIfam" id="TIGR01525">
    <property type="entry name" value="ATPase-IB_hvy"/>
    <property type="match status" value="1"/>
</dbReference>
<dbReference type="Gene3D" id="3.40.1110.10">
    <property type="entry name" value="Calcium-transporting ATPase, cytoplasmic domain N"/>
    <property type="match status" value="1"/>
</dbReference>
<dbReference type="NCBIfam" id="TIGR01511">
    <property type="entry name" value="ATPase-IB1_Cu"/>
    <property type="match status" value="1"/>
</dbReference>
<evidence type="ECO:0000259" key="25">
    <source>
        <dbReference type="PROSITE" id="PS50846"/>
    </source>
</evidence>
<dbReference type="InterPro" id="IPR027256">
    <property type="entry name" value="P-typ_ATPase_IB"/>
</dbReference>
<dbReference type="SUPFAM" id="SSF56784">
    <property type="entry name" value="HAD-like"/>
    <property type="match status" value="1"/>
</dbReference>
<dbReference type="SUPFAM" id="SSF81653">
    <property type="entry name" value="Calcium ATPase, transduction domain A"/>
    <property type="match status" value="1"/>
</dbReference>
<dbReference type="InterPro" id="IPR006122">
    <property type="entry name" value="HMA_Cu_ion-bd"/>
</dbReference>
<dbReference type="InterPro" id="IPR059000">
    <property type="entry name" value="ATPase_P-type_domA"/>
</dbReference>
<dbReference type="InterPro" id="IPR036163">
    <property type="entry name" value="HMA_dom_sf"/>
</dbReference>
<feature type="transmembrane region" description="Helical" evidence="24">
    <location>
        <begin position="267"/>
        <end position="285"/>
    </location>
</feature>
<evidence type="ECO:0000256" key="22">
    <source>
        <dbReference type="ARBA" id="ARBA00049289"/>
    </source>
</evidence>
<dbReference type="Pfam" id="PF00702">
    <property type="entry name" value="Hydrolase"/>
    <property type="match status" value="1"/>
</dbReference>
<dbReference type="GO" id="GO:0016887">
    <property type="term" value="F:ATP hydrolysis activity"/>
    <property type="evidence" value="ECO:0007669"/>
    <property type="project" value="InterPro"/>
</dbReference>
<dbReference type="SUPFAM" id="SSF81665">
    <property type="entry name" value="Calcium ATPase, transmembrane domain M"/>
    <property type="match status" value="1"/>
</dbReference>
<evidence type="ECO:0000256" key="15">
    <source>
        <dbReference type="ARBA" id="ARBA00022967"/>
    </source>
</evidence>
<evidence type="ECO:0000256" key="5">
    <source>
        <dbReference type="ARBA" id="ARBA00022448"/>
    </source>
</evidence>
<dbReference type="InterPro" id="IPR036412">
    <property type="entry name" value="HAD-like_sf"/>
</dbReference>
<proteinExistence type="inferred from homology"/>
<dbReference type="InterPro" id="IPR023299">
    <property type="entry name" value="ATPase_P-typ_cyto_dom_N"/>
</dbReference>
<dbReference type="FunFam" id="2.70.150.10:FF:000002">
    <property type="entry name" value="Copper-transporting ATPase 1, putative"/>
    <property type="match status" value="1"/>
</dbReference>
<dbReference type="PROSITE" id="PS50846">
    <property type="entry name" value="HMA_2"/>
    <property type="match status" value="2"/>
</dbReference>
<keyword evidence="9 24" id="KW-0479">Metal-binding</keyword>
<evidence type="ECO:0000256" key="13">
    <source>
        <dbReference type="ARBA" id="ARBA00022840"/>
    </source>
</evidence>
<feature type="transmembrane region" description="Helical" evidence="24">
    <location>
        <begin position="231"/>
        <end position="247"/>
    </location>
</feature>
<dbReference type="InterPro" id="IPR018303">
    <property type="entry name" value="ATPase_P-typ_P_site"/>
</dbReference>
<dbReference type="GO" id="GO:0140581">
    <property type="term" value="F:P-type monovalent copper transporter activity"/>
    <property type="evidence" value="ECO:0007669"/>
    <property type="project" value="UniProtKB-EC"/>
</dbReference>
<keyword evidence="8 24" id="KW-0812">Transmembrane</keyword>
<dbReference type="GO" id="GO:0005507">
    <property type="term" value="F:copper ion binding"/>
    <property type="evidence" value="ECO:0007669"/>
    <property type="project" value="InterPro"/>
</dbReference>
<evidence type="ECO:0000256" key="19">
    <source>
        <dbReference type="ARBA" id="ARBA00023136"/>
    </source>
</evidence>
<dbReference type="NCBIfam" id="TIGR01494">
    <property type="entry name" value="ATPase_P-type"/>
    <property type="match status" value="2"/>
</dbReference>
<dbReference type="Gene3D" id="2.70.150.10">
    <property type="entry name" value="Calcium-transporting ATPase, cytoplasmic transduction domain A"/>
    <property type="match status" value="1"/>
</dbReference>
<dbReference type="InterPro" id="IPR006121">
    <property type="entry name" value="HMA_dom"/>
</dbReference>
<protein>
    <recommendedName>
        <fullName evidence="4">Copper-exporting P-type ATPase</fullName>
        <ecNumber evidence="3">7.2.2.8</ecNumber>
    </recommendedName>
    <alternativeName>
        <fullName evidence="20">Copper-exporting P-type ATPase A</fullName>
    </alternativeName>
    <alternativeName>
        <fullName evidence="21">Cu(+)-exporting ATPase</fullName>
    </alternativeName>
</protein>
<dbReference type="STRING" id="1174501.SAMN05216192_105170"/>
<dbReference type="AlphaFoldDB" id="A0A1G8KJA8"/>
<dbReference type="Pfam" id="PF00403">
    <property type="entry name" value="HMA"/>
    <property type="match status" value="2"/>
</dbReference>
<keyword evidence="14" id="KW-0460">Magnesium</keyword>
<evidence type="ECO:0000256" key="10">
    <source>
        <dbReference type="ARBA" id="ARBA00022737"/>
    </source>
</evidence>
<dbReference type="InterPro" id="IPR023298">
    <property type="entry name" value="ATPase_P-typ_TM_dom_sf"/>
</dbReference>
<dbReference type="SUPFAM" id="SSF55008">
    <property type="entry name" value="HMA, heavy metal-associated domain"/>
    <property type="match status" value="2"/>
</dbReference>
<evidence type="ECO:0000256" key="9">
    <source>
        <dbReference type="ARBA" id="ARBA00022723"/>
    </source>
</evidence>
<evidence type="ECO:0000256" key="4">
    <source>
        <dbReference type="ARBA" id="ARBA00015102"/>
    </source>
</evidence>
<dbReference type="GO" id="GO:0055070">
    <property type="term" value="P:copper ion homeostasis"/>
    <property type="evidence" value="ECO:0007669"/>
    <property type="project" value="TreeGrafter"/>
</dbReference>
<evidence type="ECO:0000256" key="2">
    <source>
        <dbReference type="ARBA" id="ARBA00006024"/>
    </source>
</evidence>
<dbReference type="OrthoDB" id="9813266at2"/>
<evidence type="ECO:0000256" key="18">
    <source>
        <dbReference type="ARBA" id="ARBA00023065"/>
    </source>
</evidence>
<keyword evidence="17" id="KW-0186">Copper</keyword>
<comment type="subcellular location">
    <subcellularLocation>
        <location evidence="1">Cell membrane</location>
        <topology evidence="1">Multi-pass membrane protein</topology>
    </subcellularLocation>
</comment>
<dbReference type="FunFam" id="3.40.50.1000:FF:000144">
    <property type="entry name" value="copper-transporting ATPase 1 isoform X2"/>
    <property type="match status" value="1"/>
</dbReference>
<evidence type="ECO:0000256" key="8">
    <source>
        <dbReference type="ARBA" id="ARBA00022692"/>
    </source>
</evidence>
<organism evidence="26 27">
    <name type="scientific">Paenibacillus typhae</name>
    <dbReference type="NCBI Taxonomy" id="1174501"/>
    <lineage>
        <taxon>Bacteria</taxon>
        <taxon>Bacillati</taxon>
        <taxon>Bacillota</taxon>
        <taxon>Bacilli</taxon>
        <taxon>Bacillales</taxon>
        <taxon>Paenibacillaceae</taxon>
        <taxon>Paenibacillus</taxon>
    </lineage>
</organism>
<comment type="similarity">
    <text evidence="2 24">Belongs to the cation transport ATPase (P-type) (TC 3.A.3) family. Type IB subfamily.</text>
</comment>